<keyword evidence="2" id="KW-0378">Hydrolase</keyword>
<dbReference type="Pfam" id="PF05685">
    <property type="entry name" value="Uma2"/>
    <property type="match status" value="1"/>
</dbReference>
<dbReference type="EMBL" id="JACJQH010000033">
    <property type="protein sequence ID" value="MBD2197833.1"/>
    <property type="molecule type" value="Genomic_DNA"/>
</dbReference>
<evidence type="ECO:0000259" key="1">
    <source>
        <dbReference type="Pfam" id="PF05685"/>
    </source>
</evidence>
<proteinExistence type="predicted"/>
<accession>A0ABR8AD57</accession>
<keyword evidence="2" id="KW-0540">Nuclease</keyword>
<evidence type="ECO:0000313" key="2">
    <source>
        <dbReference type="EMBL" id="MBD2197833.1"/>
    </source>
</evidence>
<comment type="caution">
    <text evidence="2">The sequence shown here is derived from an EMBL/GenBank/DDBJ whole genome shotgun (WGS) entry which is preliminary data.</text>
</comment>
<protein>
    <submittedName>
        <fullName evidence="2">Uma2 family endonuclease</fullName>
    </submittedName>
</protein>
<reference evidence="2 3" key="1">
    <citation type="journal article" date="2020" name="ISME J.">
        <title>Comparative genomics reveals insights into cyanobacterial evolution and habitat adaptation.</title>
        <authorList>
            <person name="Chen M.Y."/>
            <person name="Teng W.K."/>
            <person name="Zhao L."/>
            <person name="Hu C.X."/>
            <person name="Zhou Y.K."/>
            <person name="Han B.P."/>
            <person name="Song L.R."/>
            <person name="Shu W.S."/>
        </authorList>
    </citation>
    <scope>NUCLEOTIDE SEQUENCE [LARGE SCALE GENOMIC DNA]</scope>
    <source>
        <strain evidence="2 3">FACHB-288</strain>
    </source>
</reference>
<dbReference type="GO" id="GO:0004519">
    <property type="term" value="F:endonuclease activity"/>
    <property type="evidence" value="ECO:0007669"/>
    <property type="project" value="UniProtKB-KW"/>
</dbReference>
<keyword evidence="2" id="KW-0255">Endonuclease</keyword>
<keyword evidence="3" id="KW-1185">Reference proteome</keyword>
<dbReference type="PANTHER" id="PTHR34107:SF2">
    <property type="entry name" value="SLL0888 PROTEIN"/>
    <property type="match status" value="1"/>
</dbReference>
<dbReference type="Gene3D" id="3.90.1570.10">
    <property type="entry name" value="tt1808, chain A"/>
    <property type="match status" value="1"/>
</dbReference>
<gene>
    <name evidence="2" type="ORF">H6G24_20365</name>
</gene>
<dbReference type="Proteomes" id="UP000658514">
    <property type="component" value="Unassembled WGS sequence"/>
</dbReference>
<dbReference type="CDD" id="cd06260">
    <property type="entry name" value="DUF820-like"/>
    <property type="match status" value="1"/>
</dbReference>
<dbReference type="RefSeq" id="WP_190545198.1">
    <property type="nucleotide sequence ID" value="NZ_CAWPNO010000066.1"/>
</dbReference>
<evidence type="ECO:0000313" key="3">
    <source>
        <dbReference type="Proteomes" id="UP000658514"/>
    </source>
</evidence>
<organism evidence="2 3">
    <name type="scientific">Calothrix parietina FACHB-288</name>
    <dbReference type="NCBI Taxonomy" id="2692896"/>
    <lineage>
        <taxon>Bacteria</taxon>
        <taxon>Bacillati</taxon>
        <taxon>Cyanobacteriota</taxon>
        <taxon>Cyanophyceae</taxon>
        <taxon>Nostocales</taxon>
        <taxon>Calotrichaceae</taxon>
        <taxon>Calothrix</taxon>
    </lineage>
</organism>
<dbReference type="InterPro" id="IPR012296">
    <property type="entry name" value="Nuclease_put_TT1808"/>
</dbReference>
<dbReference type="InterPro" id="IPR008538">
    <property type="entry name" value="Uma2"/>
</dbReference>
<sequence>MLPVKHQFQTFEEYLSYDDGTEKLYELFNGELIEMPPESGTNVQIANRLFLIFAMIVGIDRVRGHGLELEVRGEPRNRYPDLTIIREEHIQQLAKRNTIRLSMLPPLLVIEVVSPGELQRDRDFIAKRGQYQDCGIPEYWIIDPENKTVLVLELTGNIYTEVGNFSGDEVILSPQFNQMNVKVSQLFDAVTQD</sequence>
<dbReference type="PANTHER" id="PTHR34107">
    <property type="entry name" value="SLL0198 PROTEIN-RELATED"/>
    <property type="match status" value="1"/>
</dbReference>
<name>A0ABR8AD57_9CYAN</name>
<dbReference type="InterPro" id="IPR011335">
    <property type="entry name" value="Restrct_endonuc-II-like"/>
</dbReference>
<dbReference type="SUPFAM" id="SSF52980">
    <property type="entry name" value="Restriction endonuclease-like"/>
    <property type="match status" value="1"/>
</dbReference>
<feature type="domain" description="Putative restriction endonuclease" evidence="1">
    <location>
        <begin position="11"/>
        <end position="177"/>
    </location>
</feature>